<accession>A0A9Q3HQJ4</accession>
<reference evidence="1" key="1">
    <citation type="submission" date="2021-03" db="EMBL/GenBank/DDBJ databases">
        <title>Draft genome sequence of rust myrtle Austropuccinia psidii MF-1, a brazilian biotype.</title>
        <authorList>
            <person name="Quecine M.C."/>
            <person name="Pachon D.M.R."/>
            <person name="Bonatelli M.L."/>
            <person name="Correr F.H."/>
            <person name="Franceschini L.M."/>
            <person name="Leite T.F."/>
            <person name="Margarido G.R.A."/>
            <person name="Almeida C.A."/>
            <person name="Ferrarezi J.A."/>
            <person name="Labate C.A."/>
        </authorList>
    </citation>
    <scope>NUCLEOTIDE SEQUENCE</scope>
    <source>
        <strain evidence="1">MF-1</strain>
    </source>
</reference>
<evidence type="ECO:0000313" key="1">
    <source>
        <dbReference type="EMBL" id="MBW0513863.1"/>
    </source>
</evidence>
<dbReference type="Proteomes" id="UP000765509">
    <property type="component" value="Unassembled WGS sequence"/>
</dbReference>
<dbReference type="AlphaFoldDB" id="A0A9Q3HQJ4"/>
<proteinExistence type="predicted"/>
<dbReference type="EMBL" id="AVOT02023668">
    <property type="protein sequence ID" value="MBW0513863.1"/>
    <property type="molecule type" value="Genomic_DNA"/>
</dbReference>
<organism evidence="1 2">
    <name type="scientific">Austropuccinia psidii MF-1</name>
    <dbReference type="NCBI Taxonomy" id="1389203"/>
    <lineage>
        <taxon>Eukaryota</taxon>
        <taxon>Fungi</taxon>
        <taxon>Dikarya</taxon>
        <taxon>Basidiomycota</taxon>
        <taxon>Pucciniomycotina</taxon>
        <taxon>Pucciniomycetes</taxon>
        <taxon>Pucciniales</taxon>
        <taxon>Sphaerophragmiaceae</taxon>
        <taxon>Austropuccinia</taxon>
    </lineage>
</organism>
<name>A0A9Q3HQJ4_9BASI</name>
<gene>
    <name evidence="1" type="ORF">O181_053578</name>
</gene>
<protein>
    <submittedName>
        <fullName evidence="1">Uncharacterized protein</fullName>
    </submittedName>
</protein>
<sequence length="235" mass="26947">MFKFKPLPIINFKTKHNQVFSAPWKHGQIFLSGQPCLCVPYEKFVSQGLSNWLEWFINIPGIEDEIEQWATSLSSKGSTIMFDVMRAKGWKNIICDDEPQTSLHLGFCRFVDWFNSKGNQILGKQRSMGVIALNCLNLPTQLRFQPYYTCLSGMIPSPKQSDMFTTNNVLKALVDELLNLHKSIEITPPKYPHVRKIFVRLVGLIGNVVATHKAAGFMSHSAKQFCSWYEINYHE</sequence>
<keyword evidence="2" id="KW-1185">Reference proteome</keyword>
<evidence type="ECO:0000313" key="2">
    <source>
        <dbReference type="Proteomes" id="UP000765509"/>
    </source>
</evidence>
<comment type="caution">
    <text evidence="1">The sequence shown here is derived from an EMBL/GenBank/DDBJ whole genome shotgun (WGS) entry which is preliminary data.</text>
</comment>
<dbReference type="OrthoDB" id="3039677at2759"/>